<accession>A0A7X9LCK0</accession>
<proteinExistence type="predicted"/>
<protein>
    <submittedName>
        <fullName evidence="1">Uncharacterized protein</fullName>
    </submittedName>
</protein>
<evidence type="ECO:0000313" key="2">
    <source>
        <dbReference type="Proteomes" id="UP000532121"/>
    </source>
</evidence>
<gene>
    <name evidence="1" type="ORF">HHO37_03370</name>
</gene>
<reference evidence="1 2" key="1">
    <citation type="submission" date="2020-04" db="EMBL/GenBank/DDBJ databases">
        <title>MicrobeNet Type strains.</title>
        <authorList>
            <person name="Nicholson A.C."/>
        </authorList>
    </citation>
    <scope>NUCLEOTIDE SEQUENCE [LARGE SCALE GENOMIC DNA]</scope>
    <source>
        <strain evidence="1 2">DSM 22768</strain>
    </source>
</reference>
<dbReference type="RefSeq" id="WP_193523239.1">
    <property type="nucleotide sequence ID" value="NZ_JABASA010000005.1"/>
</dbReference>
<name>A0A7X9LCK0_STRRT</name>
<dbReference type="EMBL" id="JABASA010000005">
    <property type="protein sequence ID" value="NMD48735.1"/>
    <property type="molecule type" value="Genomic_DNA"/>
</dbReference>
<comment type="caution">
    <text evidence="1">The sequence shown here is derived from an EMBL/GenBank/DDBJ whole genome shotgun (WGS) entry which is preliminary data.</text>
</comment>
<dbReference type="AlphaFoldDB" id="A0A7X9LCK0"/>
<evidence type="ECO:0000313" key="1">
    <source>
        <dbReference type="EMBL" id="NMD48735.1"/>
    </source>
</evidence>
<organism evidence="1 2">
    <name type="scientific">Streptococcus ratti</name>
    <dbReference type="NCBI Taxonomy" id="1341"/>
    <lineage>
        <taxon>Bacteria</taxon>
        <taxon>Bacillati</taxon>
        <taxon>Bacillota</taxon>
        <taxon>Bacilli</taxon>
        <taxon>Lactobacillales</taxon>
        <taxon>Streptococcaceae</taxon>
        <taxon>Streptococcus</taxon>
    </lineage>
</organism>
<dbReference type="Proteomes" id="UP000532121">
    <property type="component" value="Unassembled WGS sequence"/>
</dbReference>
<sequence length="76" mass="8748">MITKYKTVEQVSQETGIKKGTNLMTKQELVQEIVSLRQLTRYEAEAVISLLEQQKIITFTPQNQLACNLNLFQLGY</sequence>